<dbReference type="PANTHER" id="PTHR10340">
    <property type="entry name" value="SPHINGOMYELIN PHOSPHODIESTERASE"/>
    <property type="match status" value="1"/>
</dbReference>
<feature type="domain" description="Calcineurin-like phosphoesterase" evidence="13">
    <location>
        <begin position="143"/>
        <end position="408"/>
    </location>
</feature>
<accession>A0A8H6XQA3</accession>
<dbReference type="InterPro" id="IPR011160">
    <property type="entry name" value="Sphingomy_PDE"/>
</dbReference>
<feature type="binding site" evidence="10">
    <location>
        <position position="151"/>
    </location>
    <ligand>
        <name>Zn(2+)</name>
        <dbReference type="ChEBI" id="CHEBI:29105"/>
        <label>1</label>
    </ligand>
</feature>
<feature type="chain" id="PRO_5034010006" description="Sphingomyelin phosphodiesterase" evidence="12">
    <location>
        <begin position="16"/>
        <end position="554"/>
    </location>
</feature>
<keyword evidence="9" id="KW-0326">Glycosidase</keyword>
<evidence type="ECO:0000313" key="15">
    <source>
        <dbReference type="EMBL" id="KAF7344390.1"/>
    </source>
</evidence>
<evidence type="ECO:0000256" key="8">
    <source>
        <dbReference type="ARBA" id="ARBA00023180"/>
    </source>
</evidence>
<protein>
    <recommendedName>
        <fullName evidence="9">Sphingomyelin phosphodiesterase</fullName>
    </recommendedName>
</protein>
<dbReference type="EMBL" id="JACAZH010000021">
    <property type="protein sequence ID" value="KAF7344390.1"/>
    <property type="molecule type" value="Genomic_DNA"/>
</dbReference>
<gene>
    <name evidence="15" type="ORF">MSAN_01920200</name>
</gene>
<evidence type="ECO:0000256" key="6">
    <source>
        <dbReference type="ARBA" id="ARBA00022801"/>
    </source>
</evidence>
<keyword evidence="16" id="KW-1185">Reference proteome</keyword>
<keyword evidence="4 10" id="KW-0479">Metal-binding</keyword>
<dbReference type="PIRSF" id="PIRSF000948">
    <property type="entry name" value="Sphingomy_PDE"/>
    <property type="match status" value="1"/>
</dbReference>
<feature type="disulfide bond" evidence="11">
    <location>
        <begin position="170"/>
        <end position="192"/>
    </location>
</feature>
<sequence>MYLSLPWILLPLVSAVKHPHPDDIVDGLKNAVDCDSCQAALLAPLKGLAELGDSAFVHTLIATCKAFKLEDEDVCVGAITEQGPILGHALRRISPIGKTAAKLCEGLLSLCQPPPVTQYAVPLPAAAPAAPKLPVSTGKQPFQVVHFSDVHIDRQYAAGSDANCKKPICCRDFADEAKPPKEPAGPFGNPNCDSPWVLAKSMLEEISAHHTWSIFTGDVVEAAVWLVNRTYSEVTSDIELFNKALGATLNGPVFPAIGNHDSAPVNNFPLDATIGFDGAQWVFDLESSEWAHWTNDTAASEERHFSGSYSVIAPGTDLRIISINTVYWYKQNFWLYDSDTPAPDPRGILEFMVNQLQAAEDAGQRVWIIGHMPPGSQDVFSDQSNYYNQILQRYHNIIAGQFFGHTHYDEFEIAYSDYENRRADTAMSVAWIAPALTPRSGNPALRVYDVDPDTYEIMDSKVYYSDMQNPEYQTKPEWKLYYSAREEYGPLVDLAPTAPLDARFWHEVTEAFEKNDTAFQRYNEFMTRGAHVQSCDAACKKTTICQMRAARAEK</sequence>
<organism evidence="15 16">
    <name type="scientific">Mycena sanguinolenta</name>
    <dbReference type="NCBI Taxonomy" id="230812"/>
    <lineage>
        <taxon>Eukaryota</taxon>
        <taxon>Fungi</taxon>
        <taxon>Dikarya</taxon>
        <taxon>Basidiomycota</taxon>
        <taxon>Agaricomycotina</taxon>
        <taxon>Agaricomycetes</taxon>
        <taxon>Agaricomycetidae</taxon>
        <taxon>Agaricales</taxon>
        <taxon>Marasmiineae</taxon>
        <taxon>Mycenaceae</taxon>
        <taxon>Mycena</taxon>
    </lineage>
</organism>
<comment type="cofactor">
    <cofactor evidence="10">
        <name>Zn(2+)</name>
        <dbReference type="ChEBI" id="CHEBI:29105"/>
    </cofactor>
    <text evidence="10">Binds 2 Zn(2+) ions per subunit.</text>
</comment>
<feature type="binding site" evidence="10">
    <location>
        <position position="407"/>
    </location>
    <ligand>
        <name>Zn(2+)</name>
        <dbReference type="ChEBI" id="CHEBI:29105"/>
        <label>1</label>
    </ligand>
</feature>
<keyword evidence="5 12" id="KW-0732">Signal</keyword>
<dbReference type="GO" id="GO:0005615">
    <property type="term" value="C:extracellular space"/>
    <property type="evidence" value="ECO:0007669"/>
    <property type="project" value="TreeGrafter"/>
</dbReference>
<dbReference type="CDD" id="cd00842">
    <property type="entry name" value="MPP_ASMase"/>
    <property type="match status" value="1"/>
</dbReference>
<feature type="disulfide bond" evidence="11">
    <location>
        <begin position="164"/>
        <end position="169"/>
    </location>
</feature>
<evidence type="ECO:0000259" key="13">
    <source>
        <dbReference type="Pfam" id="PF00149"/>
    </source>
</evidence>
<evidence type="ECO:0000256" key="4">
    <source>
        <dbReference type="ARBA" id="ARBA00022723"/>
    </source>
</evidence>
<feature type="binding site" evidence="10">
    <location>
        <position position="371"/>
    </location>
    <ligand>
        <name>Zn(2+)</name>
        <dbReference type="ChEBI" id="CHEBI:29105"/>
        <label>2</label>
    </ligand>
</feature>
<dbReference type="Pfam" id="PF19272">
    <property type="entry name" value="ASMase_C"/>
    <property type="match status" value="1"/>
</dbReference>
<evidence type="ECO:0000256" key="12">
    <source>
        <dbReference type="SAM" id="SignalP"/>
    </source>
</evidence>
<evidence type="ECO:0000256" key="1">
    <source>
        <dbReference type="ARBA" id="ARBA00004613"/>
    </source>
</evidence>
<evidence type="ECO:0000256" key="5">
    <source>
        <dbReference type="ARBA" id="ARBA00022729"/>
    </source>
</evidence>
<dbReference type="GO" id="GO:0006685">
    <property type="term" value="P:sphingomyelin catabolic process"/>
    <property type="evidence" value="ECO:0007669"/>
    <property type="project" value="UniProtKB-UniRule"/>
</dbReference>
<feature type="disulfide bond" evidence="11">
    <location>
        <begin position="64"/>
        <end position="75"/>
    </location>
</feature>
<dbReference type="GO" id="GO:0004767">
    <property type="term" value="F:sphingomyelin phosphodiesterase activity"/>
    <property type="evidence" value="ECO:0007669"/>
    <property type="project" value="UniProtKB-UniRule"/>
</dbReference>
<evidence type="ECO:0000256" key="3">
    <source>
        <dbReference type="ARBA" id="ARBA00022525"/>
    </source>
</evidence>
<evidence type="ECO:0000256" key="2">
    <source>
        <dbReference type="ARBA" id="ARBA00008234"/>
    </source>
</evidence>
<dbReference type="SUPFAM" id="SSF56300">
    <property type="entry name" value="Metallo-dependent phosphatases"/>
    <property type="match status" value="1"/>
</dbReference>
<feature type="binding site" evidence="10">
    <location>
        <position position="259"/>
    </location>
    <ligand>
        <name>Zn(2+)</name>
        <dbReference type="ChEBI" id="CHEBI:29105"/>
        <label>2</label>
    </ligand>
</feature>
<dbReference type="GO" id="GO:0016020">
    <property type="term" value="C:membrane"/>
    <property type="evidence" value="ECO:0007669"/>
    <property type="project" value="GOC"/>
</dbReference>
<dbReference type="GO" id="GO:0016798">
    <property type="term" value="F:hydrolase activity, acting on glycosyl bonds"/>
    <property type="evidence" value="ECO:0007669"/>
    <property type="project" value="UniProtKB-KW"/>
</dbReference>
<feature type="binding site" evidence="10">
    <location>
        <position position="405"/>
    </location>
    <ligand>
        <name>Zn(2+)</name>
        <dbReference type="ChEBI" id="CHEBI:29105"/>
        <label>2</label>
    </ligand>
</feature>
<feature type="binding site" evidence="10">
    <location>
        <position position="218"/>
    </location>
    <ligand>
        <name>Zn(2+)</name>
        <dbReference type="ChEBI" id="CHEBI:29105"/>
        <label>2</label>
    </ligand>
</feature>
<dbReference type="GO" id="GO:0046872">
    <property type="term" value="F:metal ion binding"/>
    <property type="evidence" value="ECO:0007669"/>
    <property type="project" value="UniProtKB-KW"/>
</dbReference>
<comment type="subcellular location">
    <subcellularLocation>
        <location evidence="1">Secreted</location>
    </subcellularLocation>
</comment>
<evidence type="ECO:0000256" key="11">
    <source>
        <dbReference type="PIRSR" id="PIRSR000948-2"/>
    </source>
</evidence>
<evidence type="ECO:0000256" key="7">
    <source>
        <dbReference type="ARBA" id="ARBA00022833"/>
    </source>
</evidence>
<reference evidence="15" key="1">
    <citation type="submission" date="2020-05" db="EMBL/GenBank/DDBJ databases">
        <title>Mycena genomes resolve the evolution of fungal bioluminescence.</title>
        <authorList>
            <person name="Tsai I.J."/>
        </authorList>
    </citation>
    <scope>NUCLEOTIDE SEQUENCE</scope>
    <source>
        <strain evidence="15">160909Yilan</strain>
    </source>
</reference>
<feature type="domain" description="Sphingomyelin phosphodiesterase C-terminal" evidence="14">
    <location>
        <begin position="432"/>
        <end position="547"/>
    </location>
</feature>
<evidence type="ECO:0000256" key="9">
    <source>
        <dbReference type="PIRNR" id="PIRNR000948"/>
    </source>
</evidence>
<dbReference type="InterPro" id="IPR004843">
    <property type="entry name" value="Calcineurin-like_PHP"/>
</dbReference>
<dbReference type="InterPro" id="IPR029052">
    <property type="entry name" value="Metallo-depent_PP-like"/>
</dbReference>
<dbReference type="InterPro" id="IPR041805">
    <property type="entry name" value="ASMase/PPN1_MPP"/>
</dbReference>
<feature type="disulfide bond" evidence="11">
    <location>
        <begin position="34"/>
        <end position="111"/>
    </location>
</feature>
<dbReference type="Proteomes" id="UP000623467">
    <property type="component" value="Unassembled WGS sequence"/>
</dbReference>
<dbReference type="AlphaFoldDB" id="A0A8H6XQA3"/>
<comment type="similarity">
    <text evidence="2 9">Belongs to the acid sphingomyelinase family.</text>
</comment>
<keyword evidence="3" id="KW-0964">Secreted</keyword>
<dbReference type="PANTHER" id="PTHR10340:SF34">
    <property type="entry name" value="SPHINGOMYELIN PHOSPHODIESTERASE"/>
    <property type="match status" value="1"/>
</dbReference>
<evidence type="ECO:0000256" key="10">
    <source>
        <dbReference type="PIRSR" id="PIRSR000948-1"/>
    </source>
</evidence>
<evidence type="ECO:0000259" key="14">
    <source>
        <dbReference type="Pfam" id="PF19272"/>
    </source>
</evidence>
<dbReference type="Gene3D" id="3.60.21.10">
    <property type="match status" value="1"/>
</dbReference>
<comment type="caution">
    <text evidence="15">The sequence shown here is derived from an EMBL/GenBank/DDBJ whole genome shotgun (WGS) entry which is preliminary data.</text>
</comment>
<dbReference type="InterPro" id="IPR045473">
    <property type="entry name" value="ASM_C"/>
</dbReference>
<feature type="disulfide bond" evidence="11">
    <location>
        <begin position="535"/>
        <end position="539"/>
    </location>
</feature>
<keyword evidence="8" id="KW-0325">Glycoprotein</keyword>
<feature type="binding site" evidence="10">
    <location>
        <position position="149"/>
    </location>
    <ligand>
        <name>Zn(2+)</name>
        <dbReference type="ChEBI" id="CHEBI:29105"/>
        <label>1</label>
    </ligand>
</feature>
<proteinExistence type="inferred from homology"/>
<feature type="binding site" evidence="10">
    <location>
        <position position="218"/>
    </location>
    <ligand>
        <name>Zn(2+)</name>
        <dbReference type="ChEBI" id="CHEBI:29105"/>
        <label>1</label>
    </ligand>
</feature>
<keyword evidence="7 10" id="KW-0862">Zinc</keyword>
<dbReference type="OrthoDB" id="282973at2759"/>
<keyword evidence="6 9" id="KW-0378">Hydrolase</keyword>
<evidence type="ECO:0000313" key="16">
    <source>
        <dbReference type="Proteomes" id="UP000623467"/>
    </source>
</evidence>
<name>A0A8H6XQA3_9AGAR</name>
<dbReference type="Pfam" id="PF00149">
    <property type="entry name" value="Metallophos"/>
    <property type="match status" value="1"/>
</dbReference>
<keyword evidence="11" id="KW-1015">Disulfide bond</keyword>
<feature type="signal peptide" evidence="12">
    <location>
        <begin position="1"/>
        <end position="15"/>
    </location>
</feature>
<comment type="function">
    <text evidence="9">Converts sphingomyelin to ceramide.</text>
</comment>